<dbReference type="PANTHER" id="PTHR35395">
    <property type="entry name" value="DUF6536 DOMAIN-CONTAINING PROTEIN"/>
    <property type="match status" value="1"/>
</dbReference>
<keyword evidence="2" id="KW-0472">Membrane</keyword>
<feature type="transmembrane region" description="Helical" evidence="2">
    <location>
        <begin position="431"/>
        <end position="457"/>
    </location>
</feature>
<evidence type="ECO:0000259" key="3">
    <source>
        <dbReference type="Pfam" id="PF20163"/>
    </source>
</evidence>
<comment type="caution">
    <text evidence="4">The sequence shown here is derived from an EMBL/GenBank/DDBJ whole genome shotgun (WGS) entry which is preliminary data.</text>
</comment>
<feature type="domain" description="DUF6536" evidence="3">
    <location>
        <begin position="19"/>
        <end position="103"/>
    </location>
</feature>
<name>A0AAI8VCK9_9PEZI</name>
<organism evidence="4 5">
    <name type="scientific">Anthostomella pinea</name>
    <dbReference type="NCBI Taxonomy" id="933095"/>
    <lineage>
        <taxon>Eukaryota</taxon>
        <taxon>Fungi</taxon>
        <taxon>Dikarya</taxon>
        <taxon>Ascomycota</taxon>
        <taxon>Pezizomycotina</taxon>
        <taxon>Sordariomycetes</taxon>
        <taxon>Xylariomycetidae</taxon>
        <taxon>Xylariales</taxon>
        <taxon>Xylariaceae</taxon>
        <taxon>Anthostomella</taxon>
    </lineage>
</organism>
<dbReference type="EMBL" id="CAUWAG010000004">
    <property type="protein sequence ID" value="CAJ2502401.1"/>
    <property type="molecule type" value="Genomic_DNA"/>
</dbReference>
<evidence type="ECO:0000313" key="5">
    <source>
        <dbReference type="Proteomes" id="UP001295740"/>
    </source>
</evidence>
<feature type="transmembrane region" description="Helical" evidence="2">
    <location>
        <begin position="65"/>
        <end position="82"/>
    </location>
</feature>
<dbReference type="PANTHER" id="PTHR35395:SF1">
    <property type="entry name" value="DUF6536 DOMAIN-CONTAINING PROTEIN"/>
    <property type="match status" value="1"/>
</dbReference>
<gene>
    <name evidence="4" type="ORF">KHLLAP_LOCUS2869</name>
</gene>
<feature type="transmembrane region" description="Helical" evidence="2">
    <location>
        <begin position="552"/>
        <end position="580"/>
    </location>
</feature>
<proteinExistence type="predicted"/>
<keyword evidence="2" id="KW-1133">Transmembrane helix</keyword>
<feature type="transmembrane region" description="Helical" evidence="2">
    <location>
        <begin position="346"/>
        <end position="369"/>
    </location>
</feature>
<keyword evidence="2" id="KW-0812">Transmembrane</keyword>
<dbReference type="AlphaFoldDB" id="A0AAI8VCK9"/>
<feature type="region of interest" description="Disordered" evidence="1">
    <location>
        <begin position="679"/>
        <end position="707"/>
    </location>
</feature>
<evidence type="ECO:0000256" key="1">
    <source>
        <dbReference type="SAM" id="MobiDB-lite"/>
    </source>
</evidence>
<feature type="transmembrane region" description="Helical" evidence="2">
    <location>
        <begin position="477"/>
        <end position="506"/>
    </location>
</feature>
<keyword evidence="5" id="KW-1185">Reference proteome</keyword>
<sequence>MEVNKTVTVVQGQPCREGLASSNFFMQVLNSPSREEVNQAHFRGSWLGIGVPSVRNAFRVSKFKTWCWVLLLLSSIPIHVLFNSTIFETDHRQSDFHLTIGNERLVNGGAFFPPGGSLILPALASDDVVQNHWAEYYKNLNLSDAYRPDYSSWSPGGSAYGSPVNMSDYDTKNSPAVLNITNTAANAGSWDRLEAANCYAQYIDCHGLKKYRNVLWVMDQPSGWVRDDIWHLQDNDATFWDQYVPADQPNHLFFDAQCAMNALQVNQEPTQCSNTCSGALGDGSLDGLHDWRYPFIDNSTYASYEAVNGSDQFNGTWKHSVYTNTSGLQPDSLNLTLKYIALSPTLLMGVTICVIVKTVTAIVVTIVLCRRNQAPLVTLGDAIASFIEQPDRVTAGLSTVDQTDIRRAMRSKRAFLVPGPRQWRALPKRRASVVPISVWTTSYLLFLVGIGTCVGLFKNALDTNGLQGTFLGGDENSFIPLAFSLINAVLLANSPQLLLSFCYLAYNNMFTRLQMAREFAQFSDGYHPLRVTEPKGNQYSTYRLQLPYKYSLPLIAVSVFLHWLLSNTIYVFVSIGGYYGSDFVGTGSTEISDPSLPDNTAIAVGYSVWSLLVLMIVSLVLILIPPLLSFKRLSSTIVNPGSNSLALSAACHSSPLSHAARKSMALDSSPRSSRFDLLPSPYMPVRPHSPTTDGDEGDWRGSGEGAGAFSGIEMRRLSAKKSWRSMRSWRSLSLSSSTLLNKGDGDEEQGACRKLSECRLRWGVVKMPPEWYADYEHEEEEVGHLGFGAEGDDVAPPVPGRLYA</sequence>
<accession>A0AAI8VCK9</accession>
<protein>
    <submittedName>
        <fullName evidence="4">Uu.00g097950.m01.CDS01</fullName>
    </submittedName>
</protein>
<evidence type="ECO:0000313" key="4">
    <source>
        <dbReference type="EMBL" id="CAJ2502401.1"/>
    </source>
</evidence>
<reference evidence="4" key="1">
    <citation type="submission" date="2023-10" db="EMBL/GenBank/DDBJ databases">
        <authorList>
            <person name="Hackl T."/>
        </authorList>
    </citation>
    <scope>NUCLEOTIDE SEQUENCE</scope>
</reference>
<dbReference type="Proteomes" id="UP001295740">
    <property type="component" value="Unassembled WGS sequence"/>
</dbReference>
<dbReference type="InterPro" id="IPR046623">
    <property type="entry name" value="DUF6536"/>
</dbReference>
<feature type="transmembrane region" description="Helical" evidence="2">
    <location>
        <begin position="600"/>
        <end position="624"/>
    </location>
</feature>
<evidence type="ECO:0000256" key="2">
    <source>
        <dbReference type="SAM" id="Phobius"/>
    </source>
</evidence>
<dbReference type="Pfam" id="PF20163">
    <property type="entry name" value="DUF6536"/>
    <property type="match status" value="1"/>
</dbReference>